<evidence type="ECO:0000313" key="2">
    <source>
        <dbReference type="EMBL" id="MSR90646.1"/>
    </source>
</evidence>
<dbReference type="AlphaFoldDB" id="A0A7X2T0I1"/>
<dbReference type="EMBL" id="VULX01000003">
    <property type="protein sequence ID" value="MSR90646.1"/>
    <property type="molecule type" value="Genomic_DNA"/>
</dbReference>
<dbReference type="RefSeq" id="WP_154530526.1">
    <property type="nucleotide sequence ID" value="NZ_VULX01000003.1"/>
</dbReference>
<evidence type="ECO:0000313" key="3">
    <source>
        <dbReference type="Proteomes" id="UP000460287"/>
    </source>
</evidence>
<proteinExistence type="predicted"/>
<keyword evidence="1" id="KW-0812">Transmembrane</keyword>
<organism evidence="2 3">
    <name type="scientific">Inconstantimicrobium porci</name>
    <dbReference type="NCBI Taxonomy" id="2652291"/>
    <lineage>
        <taxon>Bacteria</taxon>
        <taxon>Bacillati</taxon>
        <taxon>Bacillota</taxon>
        <taxon>Clostridia</taxon>
        <taxon>Eubacteriales</taxon>
        <taxon>Clostridiaceae</taxon>
        <taxon>Inconstantimicrobium</taxon>
    </lineage>
</organism>
<keyword evidence="1" id="KW-0472">Membrane</keyword>
<comment type="caution">
    <text evidence="2">The sequence shown here is derived from an EMBL/GenBank/DDBJ whole genome shotgun (WGS) entry which is preliminary data.</text>
</comment>
<keyword evidence="3" id="KW-1185">Reference proteome</keyword>
<gene>
    <name evidence="2" type="ORF">FYJ33_04250</name>
</gene>
<accession>A0A7X2T0I1</accession>
<reference evidence="2 3" key="1">
    <citation type="submission" date="2019-08" db="EMBL/GenBank/DDBJ databases">
        <title>In-depth cultivation of the pig gut microbiome towards novel bacterial diversity and tailored functional studies.</title>
        <authorList>
            <person name="Wylensek D."/>
            <person name="Hitch T.C.A."/>
            <person name="Clavel T."/>
        </authorList>
    </citation>
    <scope>NUCLEOTIDE SEQUENCE [LARGE SCALE GENOMIC DNA]</scope>
    <source>
        <strain evidence="2 3">WCA-383-APC-5B</strain>
    </source>
</reference>
<feature type="transmembrane region" description="Helical" evidence="1">
    <location>
        <begin position="6"/>
        <end position="39"/>
    </location>
</feature>
<name>A0A7X2T0I1_9CLOT</name>
<keyword evidence="1" id="KW-1133">Transmembrane helix</keyword>
<sequence length="86" mass="9889">MDKFINSLIIVVVVCIVLLLVTKLLLFFLPIILIAVAVIWIYKKFKNKFNNGYTKNVDDIEYMSSQQSGDVDNNSEVIDVDYKDVQ</sequence>
<evidence type="ECO:0000256" key="1">
    <source>
        <dbReference type="SAM" id="Phobius"/>
    </source>
</evidence>
<dbReference type="Proteomes" id="UP000460287">
    <property type="component" value="Unassembled WGS sequence"/>
</dbReference>
<protein>
    <submittedName>
        <fullName evidence="2">Uncharacterized protein</fullName>
    </submittedName>
</protein>